<feature type="transmembrane region" description="Helical" evidence="1">
    <location>
        <begin position="177"/>
        <end position="196"/>
    </location>
</feature>
<accession>A0A1I3M586</accession>
<evidence type="ECO:0000256" key="1">
    <source>
        <dbReference type="SAM" id="Phobius"/>
    </source>
</evidence>
<feature type="domain" description="EAL" evidence="2">
    <location>
        <begin position="386"/>
        <end position="639"/>
    </location>
</feature>
<dbReference type="PROSITE" id="PS50883">
    <property type="entry name" value="EAL"/>
    <property type="match status" value="1"/>
</dbReference>
<dbReference type="CDD" id="cd01948">
    <property type="entry name" value="EAL"/>
    <property type="match status" value="1"/>
</dbReference>
<gene>
    <name evidence="3" type="ORF">SAMN04487775_10852</name>
</gene>
<feature type="transmembrane region" description="Helical" evidence="1">
    <location>
        <begin position="72"/>
        <end position="96"/>
    </location>
</feature>
<sequence length="644" mass="73927">MEFGLSDYYVIGELITCWGSFLICVNTILSYVLYDRSQRFFLYAALSTFFASMFNMISVYNITHFTEHSHFALTLVTTLYFFSLLICPFFMTTYVCDIAIQSPKAKKIFCSIIGTFQTAFLLIVLLNWKTGWIFYYDDVIGYVRGPLKNLTYLYSAGYGLIILSTVIVQFKKIARRIFIVFALYPFISLYFVAIQFLFPKVILTGVASFTSLLFAYLTIQSYMMEINLKTGLMTETRLRKRIATHRHAGVLYVINIDNINVIQSSLDVAELNQMYLQLGQIMMTHFPRNAYILSLNRLAAIGKSVQEVQLKTDLVLEDIKKLSSDINSIIPIRIESYSAAIEVSKDDNDYDAMMDLINNMLVRAKTSQLKALQVCDESVFADRERKRCIYRILKRELTLESDQFQVWFQPIYSIEGKQFEYMEALSRLRGTELGDIPPQEFVQVAESRGLIEMLGFVAFEKVCKFISDNRDTVKAVSINFSVYQMMNPKVVENVLSTIERFSLSPSNIVMEITESIFIDNYELVMKHMLELANAGVKFYLDDFGTGYSNLTNVISLPFSTIKMDRSLVLAMEEGQKGVSLFFDLVSTFKGVGFKILVEGVETNNQNYLVERAGVDYIQGFLYSRPLPPHECVELLRRSTQQIKM</sequence>
<reference evidence="4" key="1">
    <citation type="submission" date="2016-10" db="EMBL/GenBank/DDBJ databases">
        <authorList>
            <person name="Varghese N."/>
            <person name="Submissions S."/>
        </authorList>
    </citation>
    <scope>NUCLEOTIDE SEQUENCE [LARGE SCALE GENOMIC DNA]</scope>
    <source>
        <strain evidence="4">XBD1002</strain>
    </source>
</reference>
<dbReference type="AlphaFoldDB" id="A0A1I3M586"/>
<dbReference type="InterPro" id="IPR001633">
    <property type="entry name" value="EAL_dom"/>
</dbReference>
<dbReference type="PANTHER" id="PTHR33121">
    <property type="entry name" value="CYCLIC DI-GMP PHOSPHODIESTERASE PDEF"/>
    <property type="match status" value="1"/>
</dbReference>
<evidence type="ECO:0000313" key="4">
    <source>
        <dbReference type="Proteomes" id="UP000182737"/>
    </source>
</evidence>
<keyword evidence="4" id="KW-1185">Reference proteome</keyword>
<dbReference type="PANTHER" id="PTHR33121:SF79">
    <property type="entry name" value="CYCLIC DI-GMP PHOSPHODIESTERASE PDED-RELATED"/>
    <property type="match status" value="1"/>
</dbReference>
<feature type="transmembrane region" description="Helical" evidence="1">
    <location>
        <begin position="108"/>
        <end position="128"/>
    </location>
</feature>
<protein>
    <submittedName>
        <fullName evidence="3">EAL domain, c-di-GMP-specific phosphodiesterase class I (Or its enzymatically inactive variant)</fullName>
    </submittedName>
</protein>
<dbReference type="SUPFAM" id="SSF141868">
    <property type="entry name" value="EAL domain-like"/>
    <property type="match status" value="1"/>
</dbReference>
<dbReference type="GO" id="GO:0071111">
    <property type="term" value="F:cyclic-guanylate-specific phosphodiesterase activity"/>
    <property type="evidence" value="ECO:0007669"/>
    <property type="project" value="InterPro"/>
</dbReference>
<feature type="transmembrane region" description="Helical" evidence="1">
    <location>
        <begin position="12"/>
        <end position="33"/>
    </location>
</feature>
<keyword evidence="1" id="KW-1133">Transmembrane helix</keyword>
<dbReference type="InterPro" id="IPR050706">
    <property type="entry name" value="Cyclic-di-GMP_PDE-like"/>
</dbReference>
<keyword evidence="1" id="KW-0472">Membrane</keyword>
<organism evidence="3 4">
    <name type="scientific">Treponema bryantii</name>
    <dbReference type="NCBI Taxonomy" id="163"/>
    <lineage>
        <taxon>Bacteria</taxon>
        <taxon>Pseudomonadati</taxon>
        <taxon>Spirochaetota</taxon>
        <taxon>Spirochaetia</taxon>
        <taxon>Spirochaetales</taxon>
        <taxon>Treponemataceae</taxon>
        <taxon>Treponema</taxon>
    </lineage>
</organism>
<dbReference type="Proteomes" id="UP000182737">
    <property type="component" value="Unassembled WGS sequence"/>
</dbReference>
<feature type="transmembrane region" description="Helical" evidence="1">
    <location>
        <begin position="152"/>
        <end position="170"/>
    </location>
</feature>
<dbReference type="RefSeq" id="WP_083425778.1">
    <property type="nucleotide sequence ID" value="NZ_FORI01000008.1"/>
</dbReference>
<evidence type="ECO:0000259" key="2">
    <source>
        <dbReference type="PROSITE" id="PS50883"/>
    </source>
</evidence>
<dbReference type="InterPro" id="IPR035919">
    <property type="entry name" value="EAL_sf"/>
</dbReference>
<evidence type="ECO:0000313" key="3">
    <source>
        <dbReference type="EMBL" id="SFI92077.1"/>
    </source>
</evidence>
<dbReference type="Pfam" id="PF00563">
    <property type="entry name" value="EAL"/>
    <property type="match status" value="1"/>
</dbReference>
<name>A0A1I3M586_9SPIR</name>
<dbReference type="SMART" id="SM00052">
    <property type="entry name" value="EAL"/>
    <property type="match status" value="1"/>
</dbReference>
<keyword evidence="1" id="KW-0812">Transmembrane</keyword>
<proteinExistence type="predicted"/>
<dbReference type="OrthoDB" id="9805474at2"/>
<feature type="transmembrane region" description="Helical" evidence="1">
    <location>
        <begin position="40"/>
        <end position="60"/>
    </location>
</feature>
<dbReference type="EMBL" id="FORI01000008">
    <property type="protein sequence ID" value="SFI92077.1"/>
    <property type="molecule type" value="Genomic_DNA"/>
</dbReference>
<dbReference type="Gene3D" id="3.20.20.450">
    <property type="entry name" value="EAL domain"/>
    <property type="match status" value="1"/>
</dbReference>